<proteinExistence type="predicted"/>
<dbReference type="PANTHER" id="PTHR10027:SF10">
    <property type="entry name" value="SLOWPOKE 2, ISOFORM D"/>
    <property type="match status" value="1"/>
</dbReference>
<evidence type="ECO:0000256" key="4">
    <source>
        <dbReference type="ARBA" id="ARBA00022603"/>
    </source>
</evidence>
<dbReference type="Pfam" id="PF00588">
    <property type="entry name" value="SpoU_methylase"/>
    <property type="match status" value="1"/>
</dbReference>
<evidence type="ECO:0000256" key="9">
    <source>
        <dbReference type="ARBA" id="ARBA00022989"/>
    </source>
</evidence>
<gene>
    <name evidence="17" type="ORF">EVOR1521_LOCUS29332</name>
</gene>
<dbReference type="InterPro" id="IPR029026">
    <property type="entry name" value="tRNA_m1G_MTases_N"/>
</dbReference>
<keyword evidence="18" id="KW-1185">Reference proteome</keyword>
<dbReference type="PANTHER" id="PTHR10027">
    <property type="entry name" value="CALCIUM-ACTIVATED POTASSIUM CHANNEL ALPHA CHAIN"/>
    <property type="match status" value="1"/>
</dbReference>
<accession>A0AA36JL88</accession>
<keyword evidence="5" id="KW-0808">Transferase</keyword>
<feature type="domain" description="RCK N-terminal" evidence="16">
    <location>
        <begin position="781"/>
        <end position="871"/>
    </location>
</feature>
<dbReference type="InterPro" id="IPR003148">
    <property type="entry name" value="RCK_N"/>
</dbReference>
<dbReference type="InterPro" id="IPR001537">
    <property type="entry name" value="SpoU_MeTrfase"/>
</dbReference>
<evidence type="ECO:0000256" key="8">
    <source>
        <dbReference type="ARBA" id="ARBA00022958"/>
    </source>
</evidence>
<protein>
    <submittedName>
        <fullName evidence="17">Uncharacterized protein</fullName>
    </submittedName>
</protein>
<dbReference type="GO" id="GO:0005267">
    <property type="term" value="F:potassium channel activity"/>
    <property type="evidence" value="ECO:0007669"/>
    <property type="project" value="UniProtKB-KW"/>
</dbReference>
<keyword evidence="8" id="KW-0630">Potassium</keyword>
<keyword evidence="12" id="KW-0407">Ion channel</keyword>
<comment type="caution">
    <text evidence="17">The sequence shown here is derived from an EMBL/GenBank/DDBJ whole genome shotgun (WGS) entry which is preliminary data.</text>
</comment>
<dbReference type="GO" id="GO:0003723">
    <property type="term" value="F:RNA binding"/>
    <property type="evidence" value="ECO:0007669"/>
    <property type="project" value="InterPro"/>
</dbReference>
<comment type="subcellular location">
    <subcellularLocation>
        <location evidence="1">Membrane</location>
        <topology evidence="1">Multi-pass membrane protein</topology>
    </subcellularLocation>
</comment>
<evidence type="ECO:0000256" key="5">
    <source>
        <dbReference type="ARBA" id="ARBA00022679"/>
    </source>
</evidence>
<dbReference type="AlphaFoldDB" id="A0AA36JL88"/>
<dbReference type="GO" id="GO:0006396">
    <property type="term" value="P:RNA processing"/>
    <property type="evidence" value="ECO:0007669"/>
    <property type="project" value="InterPro"/>
</dbReference>
<evidence type="ECO:0000256" key="11">
    <source>
        <dbReference type="ARBA" id="ARBA00023136"/>
    </source>
</evidence>
<evidence type="ECO:0000259" key="14">
    <source>
        <dbReference type="Pfam" id="PF00588"/>
    </source>
</evidence>
<feature type="coiled-coil region" evidence="13">
    <location>
        <begin position="618"/>
        <end position="670"/>
    </location>
</feature>
<evidence type="ECO:0000256" key="1">
    <source>
        <dbReference type="ARBA" id="ARBA00004141"/>
    </source>
</evidence>
<dbReference type="EMBL" id="CAUJNA010003685">
    <property type="protein sequence ID" value="CAJ1407699.1"/>
    <property type="molecule type" value="Genomic_DNA"/>
</dbReference>
<evidence type="ECO:0000259" key="16">
    <source>
        <dbReference type="Pfam" id="PF22614"/>
    </source>
</evidence>
<feature type="domain" description="RCK N-terminal" evidence="16">
    <location>
        <begin position="312"/>
        <end position="374"/>
    </location>
</feature>
<keyword evidence="6" id="KW-0812">Transmembrane</keyword>
<keyword evidence="9" id="KW-1133">Transmembrane helix</keyword>
<feature type="domain" description="Calcium-activated potassium channel BK alpha subunit" evidence="15">
    <location>
        <begin position="395"/>
        <end position="480"/>
    </location>
</feature>
<dbReference type="SUPFAM" id="SSF75217">
    <property type="entry name" value="alpha/beta knot"/>
    <property type="match status" value="1"/>
</dbReference>
<evidence type="ECO:0000313" key="18">
    <source>
        <dbReference type="Proteomes" id="UP001178507"/>
    </source>
</evidence>
<keyword evidence="11" id="KW-0472">Membrane</keyword>
<organism evidence="17 18">
    <name type="scientific">Effrenium voratum</name>
    <dbReference type="NCBI Taxonomy" id="2562239"/>
    <lineage>
        <taxon>Eukaryota</taxon>
        <taxon>Sar</taxon>
        <taxon>Alveolata</taxon>
        <taxon>Dinophyceae</taxon>
        <taxon>Suessiales</taxon>
        <taxon>Symbiodiniaceae</taxon>
        <taxon>Effrenium</taxon>
    </lineage>
</organism>
<sequence length="948" mass="105364">MSGRRAGRKAETLAGAGAELIFVAEHAEDPRLDVYRQKGEEVWAELKQQARRVAGAAGSAPCACDVHYSWACLERLQQAQELGKDVLVGSVLLPSSASQEEVQLSERCTSLLFQAKGNLIDAGLAIKGARKNFCRFAVAFPVSKKLSQMKPPYLVIDDVGSSHSLGQILRSAYHFGVDSVVLTERAWAFLDARAFRVSVGWGYHMDFHLASSLPEVVAQLAQGGVDLFMASDDDASENVETAKGPWALLVGAREAASGPELPEVSAVKVPCRLQGTMDIAHSAAICIYELAGFVVPALRETCDAERTMAHPARAVWLVEGSALKAEDLDRVRYQSCLAAFLLPNMYGSDPEREDVGNIMRALTMKRHTSYIRLVCMILKAHSVEGLLSVRVPPQDIVCFDNVIQGILGKSAEVHGYLTLASSMLKTSKKMSNAEITKKGYIWAEDYATSLGMTLFEVELPSSYKSVPFCEVATDICERSGSWAFLIGLAEEALYPSDITEYVLFPNKYYRVGLQQDRDVKGIVMARQREDINMALPGRAIRWSPEAWATGSTQTQANPRLSTLKAAKDTEGWVRDHFTEESDKQAYLQEKLAVAAKRRAALGLVHRGKLSRVQVEAYLDEMEDDYFDTRDELEDVMEDSTSEVMQDPFERALLERRMEAKRQILDEKEAMDAEAADDILYGENESIRVGLASINKAEEAQYRQRMPDPIVQREDEMLWGAPVAPLEKIWANAKEPPDELLVRGDHIVLLSLESDLPEDTEQEDTLATGKRKPLRPGRMLPLKTFIRSMRSQKKRRPLVVVSKRVPVDWARVMHEPLVFLVLGVPFSPTSLERAGFLQAKSIVIYQRDVQKCSDAPLVDSKAVFAQRLVEALVAEAGKVSTPVIMHIHLEDNTELMTETAEPKKAKGLLEMLESKTREDDDDDGGQSKYVEADEMQQIVLQHRFASGVL</sequence>
<name>A0AA36JL88_9DINO</name>
<dbReference type="Proteomes" id="UP001178507">
    <property type="component" value="Unassembled WGS sequence"/>
</dbReference>
<keyword evidence="7" id="KW-0631">Potassium channel</keyword>
<dbReference type="InterPro" id="IPR003929">
    <property type="entry name" value="K_chnl_BK_asu"/>
</dbReference>
<dbReference type="InterPro" id="IPR029028">
    <property type="entry name" value="Alpha/beta_knot_MTases"/>
</dbReference>
<evidence type="ECO:0000313" key="17">
    <source>
        <dbReference type="EMBL" id="CAJ1407699.1"/>
    </source>
</evidence>
<feature type="domain" description="tRNA/rRNA methyltransferase SpoU type" evidence="14">
    <location>
        <begin position="153"/>
        <end position="254"/>
    </location>
</feature>
<evidence type="ECO:0000256" key="6">
    <source>
        <dbReference type="ARBA" id="ARBA00022692"/>
    </source>
</evidence>
<dbReference type="Gene3D" id="3.40.1280.10">
    <property type="match status" value="1"/>
</dbReference>
<feature type="non-terminal residue" evidence="17">
    <location>
        <position position="948"/>
    </location>
</feature>
<dbReference type="GO" id="GO:0016020">
    <property type="term" value="C:membrane"/>
    <property type="evidence" value="ECO:0007669"/>
    <property type="project" value="UniProtKB-SubCell"/>
</dbReference>
<dbReference type="GO" id="GO:0032259">
    <property type="term" value="P:methylation"/>
    <property type="evidence" value="ECO:0007669"/>
    <property type="project" value="UniProtKB-KW"/>
</dbReference>
<keyword evidence="4" id="KW-0489">Methyltransferase</keyword>
<evidence type="ECO:0000256" key="10">
    <source>
        <dbReference type="ARBA" id="ARBA00023065"/>
    </source>
</evidence>
<dbReference type="Pfam" id="PF03493">
    <property type="entry name" value="BK_channel_a"/>
    <property type="match status" value="1"/>
</dbReference>
<evidence type="ECO:0000256" key="13">
    <source>
        <dbReference type="SAM" id="Coils"/>
    </source>
</evidence>
<evidence type="ECO:0000256" key="3">
    <source>
        <dbReference type="ARBA" id="ARBA00022538"/>
    </source>
</evidence>
<dbReference type="GO" id="GO:0008173">
    <property type="term" value="F:RNA methyltransferase activity"/>
    <property type="evidence" value="ECO:0007669"/>
    <property type="project" value="InterPro"/>
</dbReference>
<keyword evidence="10" id="KW-0406">Ion transport</keyword>
<dbReference type="InterPro" id="IPR047871">
    <property type="entry name" value="K_chnl_Slo-like"/>
</dbReference>
<reference evidence="17" key="1">
    <citation type="submission" date="2023-08" db="EMBL/GenBank/DDBJ databases">
        <authorList>
            <person name="Chen Y."/>
            <person name="Shah S."/>
            <person name="Dougan E. K."/>
            <person name="Thang M."/>
            <person name="Chan C."/>
        </authorList>
    </citation>
    <scope>NUCLEOTIDE SEQUENCE</scope>
</reference>
<dbReference type="Pfam" id="PF22614">
    <property type="entry name" value="Slo-like_RCK"/>
    <property type="match status" value="2"/>
</dbReference>
<keyword evidence="3" id="KW-0633">Potassium transport</keyword>
<evidence type="ECO:0000259" key="15">
    <source>
        <dbReference type="Pfam" id="PF03493"/>
    </source>
</evidence>
<evidence type="ECO:0000256" key="12">
    <source>
        <dbReference type="ARBA" id="ARBA00023303"/>
    </source>
</evidence>
<evidence type="ECO:0000256" key="2">
    <source>
        <dbReference type="ARBA" id="ARBA00022448"/>
    </source>
</evidence>
<evidence type="ECO:0000256" key="7">
    <source>
        <dbReference type="ARBA" id="ARBA00022826"/>
    </source>
</evidence>
<keyword evidence="13" id="KW-0175">Coiled coil</keyword>
<keyword evidence="2" id="KW-0813">Transport</keyword>